<evidence type="ECO:0000256" key="1">
    <source>
        <dbReference type="SAM" id="MobiDB-lite"/>
    </source>
</evidence>
<protein>
    <submittedName>
        <fullName evidence="2">Uncharacterized protein</fullName>
    </submittedName>
</protein>
<evidence type="ECO:0000313" key="2">
    <source>
        <dbReference type="EMBL" id="SNR34953.1"/>
    </source>
</evidence>
<accession>A0A238VMJ1</accession>
<dbReference type="RefSeq" id="WP_089310334.1">
    <property type="nucleotide sequence ID" value="NZ_FZNP01000002.1"/>
</dbReference>
<name>A0A238VMJ1_9ACTN</name>
<feature type="region of interest" description="Disordered" evidence="1">
    <location>
        <begin position="1"/>
        <end position="29"/>
    </location>
</feature>
<organism evidence="2 3">
    <name type="scientific">Actinomadura mexicana</name>
    <dbReference type="NCBI Taxonomy" id="134959"/>
    <lineage>
        <taxon>Bacteria</taxon>
        <taxon>Bacillati</taxon>
        <taxon>Actinomycetota</taxon>
        <taxon>Actinomycetes</taxon>
        <taxon>Streptosporangiales</taxon>
        <taxon>Thermomonosporaceae</taxon>
        <taxon>Actinomadura</taxon>
    </lineage>
</organism>
<proteinExistence type="predicted"/>
<keyword evidence="3" id="KW-1185">Reference proteome</keyword>
<dbReference type="EMBL" id="FZNP01000002">
    <property type="protein sequence ID" value="SNR34953.1"/>
    <property type="molecule type" value="Genomic_DNA"/>
</dbReference>
<sequence>MHDLTDVSGDPKASIPGQWPGGEPDDVRDMARRRGDLAQRADDLAARLEAELYDGIEVDLGLAVREAAEANRAFAAACRNGDEEEFDRALRETSRTIARCVDLVEALDSK</sequence>
<reference evidence="3" key="1">
    <citation type="submission" date="2017-06" db="EMBL/GenBank/DDBJ databases">
        <authorList>
            <person name="Varghese N."/>
            <person name="Submissions S."/>
        </authorList>
    </citation>
    <scope>NUCLEOTIDE SEQUENCE [LARGE SCALE GENOMIC DNA]</scope>
    <source>
        <strain evidence="3">DSM 44485</strain>
    </source>
</reference>
<dbReference type="Proteomes" id="UP000198420">
    <property type="component" value="Unassembled WGS sequence"/>
</dbReference>
<dbReference type="AlphaFoldDB" id="A0A238VMJ1"/>
<evidence type="ECO:0000313" key="3">
    <source>
        <dbReference type="Proteomes" id="UP000198420"/>
    </source>
</evidence>
<gene>
    <name evidence="2" type="ORF">SAMN06265355_1023</name>
</gene>